<feature type="binding site" evidence="10">
    <location>
        <position position="55"/>
    </location>
    <ligand>
        <name>[4Fe-4S] cluster</name>
        <dbReference type="ChEBI" id="CHEBI:49883"/>
        <label>2</label>
    </ligand>
</feature>
<dbReference type="InterPro" id="IPR016099">
    <property type="entry name" value="Prismane-like_a/b-sand"/>
</dbReference>
<keyword evidence="7 9" id="KW-0411">Iron-sulfur</keyword>
<dbReference type="GO" id="GO:0006091">
    <property type="term" value="P:generation of precursor metabolites and energy"/>
    <property type="evidence" value="ECO:0007669"/>
    <property type="project" value="InterPro"/>
</dbReference>
<keyword evidence="3 10" id="KW-0533">Nickel</keyword>
<evidence type="ECO:0000313" key="12">
    <source>
        <dbReference type="Proteomes" id="UP000323337"/>
    </source>
</evidence>
<feature type="binding site" evidence="10">
    <location>
        <position position="47"/>
    </location>
    <ligand>
        <name>[4Fe-4S] cluster</name>
        <dbReference type="ChEBI" id="CHEBI:49883"/>
        <label>2</label>
    </ligand>
</feature>
<dbReference type="GO" id="GO:0004601">
    <property type="term" value="F:peroxidase activity"/>
    <property type="evidence" value="ECO:0007669"/>
    <property type="project" value="TreeGrafter"/>
</dbReference>
<keyword evidence="6 9" id="KW-0408">Iron</keyword>
<gene>
    <name evidence="11" type="primary">cooS</name>
    <name evidence="11" type="ORF">FXF49_10155</name>
</gene>
<feature type="binding site" evidence="10">
    <location>
        <position position="348"/>
    </location>
    <ligand>
        <name>[Ni-4Fe-4S] cluster</name>
        <dbReference type="ChEBI" id="CHEBI:47739"/>
    </ligand>
</feature>
<feature type="binding site" evidence="10">
    <location>
        <position position="456"/>
    </location>
    <ligand>
        <name>[Ni-4Fe-4S] cluster</name>
        <dbReference type="ChEBI" id="CHEBI:47739"/>
    </ligand>
</feature>
<dbReference type="Gene3D" id="1.20.1270.30">
    <property type="match status" value="1"/>
</dbReference>
<reference evidence="11 12" key="1">
    <citation type="submission" date="2019-08" db="EMBL/GenBank/DDBJ databases">
        <title>Genomic characterization of a novel candidate phylum (ARYD3) from a high temperature, high salinity tertiary oil reservoir in north central Oklahoma, USA.</title>
        <authorList>
            <person name="Youssef N.H."/>
            <person name="Yadav A."/>
            <person name="Elshahed M.S."/>
        </authorList>
    </citation>
    <scope>NUCLEOTIDE SEQUENCE [LARGE SCALE GENOMIC DNA]</scope>
    <source>
        <strain evidence="11">ARYD1</strain>
    </source>
</reference>
<evidence type="ECO:0000256" key="7">
    <source>
        <dbReference type="ARBA" id="ARBA00023014"/>
    </source>
</evidence>
<name>A0A5D0MIA2_FLESI</name>
<dbReference type="PANTHER" id="PTHR30109:SF4">
    <property type="entry name" value="CARBON MONOXIDE DEHYDROGENASE"/>
    <property type="match status" value="1"/>
</dbReference>
<dbReference type="PIRSF" id="PIRSF005023">
    <property type="entry name" value="CODH"/>
    <property type="match status" value="1"/>
</dbReference>
<feature type="binding site" evidence="10">
    <location>
        <position position="50"/>
    </location>
    <ligand>
        <name>[4Fe-4S] cluster</name>
        <dbReference type="ChEBI" id="CHEBI:49883"/>
        <label>2</label>
    </ligand>
</feature>
<dbReference type="PANTHER" id="PTHR30109">
    <property type="entry name" value="HYDROXYLAMINE REDUCTASE"/>
    <property type="match status" value="1"/>
</dbReference>
<evidence type="ECO:0000256" key="8">
    <source>
        <dbReference type="ARBA" id="ARBA00048733"/>
    </source>
</evidence>
<evidence type="ECO:0000256" key="9">
    <source>
        <dbReference type="PIRNR" id="PIRNR005023"/>
    </source>
</evidence>
<evidence type="ECO:0000256" key="5">
    <source>
        <dbReference type="ARBA" id="ARBA00023002"/>
    </source>
</evidence>
<dbReference type="InterPro" id="IPR004137">
    <property type="entry name" value="HCP/CODH"/>
</dbReference>
<dbReference type="InterPro" id="IPR011254">
    <property type="entry name" value="Prismane-like_sf"/>
</dbReference>
<feature type="binding site" evidence="10">
    <location>
        <position position="486"/>
    </location>
    <ligand>
        <name>[Ni-4Fe-4S] cluster</name>
        <dbReference type="ChEBI" id="CHEBI:47739"/>
    </ligand>
</feature>
<dbReference type="GO" id="GO:0016151">
    <property type="term" value="F:nickel cation binding"/>
    <property type="evidence" value="ECO:0007669"/>
    <property type="project" value="InterPro"/>
</dbReference>
<dbReference type="GO" id="GO:0043885">
    <property type="term" value="F:anaerobic carbon-monoxide dehydrogenase activity"/>
    <property type="evidence" value="ECO:0007669"/>
    <property type="project" value="UniProtKB-UniRule"/>
</dbReference>
<protein>
    <recommendedName>
        <fullName evidence="9">Carbon monoxide dehydrogenase</fullName>
        <ecNumber evidence="9">1.2.7.4</ecNumber>
    </recommendedName>
</protein>
<feature type="binding site" evidence="10">
    <location>
        <position position="527"/>
    </location>
    <ligand>
        <name>[Ni-4Fe-4S] cluster</name>
        <dbReference type="ChEBI" id="CHEBI:47739"/>
    </ligand>
</feature>
<evidence type="ECO:0000256" key="3">
    <source>
        <dbReference type="ARBA" id="ARBA00022596"/>
    </source>
</evidence>
<dbReference type="InterPro" id="IPR016101">
    <property type="entry name" value="CO_DH_a-bundle"/>
</dbReference>
<feature type="binding site" evidence="10">
    <location>
        <position position="46"/>
    </location>
    <ligand>
        <name>[4Fe-4S] cluster</name>
        <dbReference type="ChEBI" id="CHEBI:49883"/>
        <label>1</label>
        <note>ligand shared between dimeric partners</note>
    </ligand>
</feature>
<comment type="cofactor">
    <cofactor evidence="1">
        <name>[4Fe-4S] cluster</name>
        <dbReference type="ChEBI" id="CHEBI:49883"/>
    </cofactor>
</comment>
<feature type="binding site" evidence="10">
    <location>
        <position position="69"/>
    </location>
    <ligand>
        <name>[4Fe-4S] cluster</name>
        <dbReference type="ChEBI" id="CHEBI:49883"/>
        <label>2</label>
    </ligand>
</feature>
<dbReference type="GO" id="GO:0051539">
    <property type="term" value="F:4 iron, 4 sulfur cluster binding"/>
    <property type="evidence" value="ECO:0007669"/>
    <property type="project" value="UniProtKB-UniRule"/>
</dbReference>
<dbReference type="GO" id="GO:0042542">
    <property type="term" value="P:response to hydrogen peroxide"/>
    <property type="evidence" value="ECO:0007669"/>
    <property type="project" value="TreeGrafter"/>
</dbReference>
<dbReference type="AlphaFoldDB" id="A0A5D0MIA2"/>
<dbReference type="GO" id="GO:0050418">
    <property type="term" value="F:hydroxylamine reductase activity"/>
    <property type="evidence" value="ECO:0007669"/>
    <property type="project" value="TreeGrafter"/>
</dbReference>
<evidence type="ECO:0000256" key="6">
    <source>
        <dbReference type="ARBA" id="ARBA00023004"/>
    </source>
</evidence>
<keyword evidence="4 9" id="KW-0479">Metal-binding</keyword>
<sequence>MLEEKRSVDKAAGEMLKIIDKNGYDNIWSRLEAQKPQCGYGELGVCCRNCSMGPCRINPYGEEPKYGVCGADADAIVGRNLIRMIAAGASAHSDHGRKPSILLKEIAEGKISDYQIKEPEKLIEIAKRFNVYDKNDSYEEIAKKVAHIALECYGRQDEDPMATVDAYMPKKRIEKLKSIEKAVEENYGYKVGLLPRNIDRESIDILHRTHMGCDHDPLTLIIQGLRCALSDGWGGSLFATEFQDVLFGLPKKREIYANLGVLDEGSVNVIVNGHEPILSEKVVEAAVKEDLIQYAKSKGANGINVVGMCCTGNELLERQGIPVAGNELHQELAITTGAVEAIVVDVQCIYPSLGKLADCFHTKVISTSEQAHFPNCMHVQFYEDRASEIAERIIRIAIDNYPSRAKEKVHIPNIKEKATVGFSVENLLEVLGGTPAPLIDAIKDGKILGIASIVGCNNPKVTQDYFHINLTKKLLEKNILVIGTGCWGIALAKSGMMDMSYLDSLDVPLKEVCKALNIPPVLHFGSCVDCSRLLVLSGIIADYLDVDTGMLPIVGSAPEWSTEKAVSIGSYFVATGIPVHLWPIPPVFGSANVVNILTEGAKELIDGYFFVEPDVDKTASIMEEIILERRKTLGLKTPNYAGV</sequence>
<evidence type="ECO:0000256" key="10">
    <source>
        <dbReference type="PIRSR" id="PIRSR005023-1"/>
    </source>
</evidence>
<comment type="caution">
    <text evidence="11">The sequence shown here is derived from an EMBL/GenBank/DDBJ whole genome shotgun (WGS) entry which is preliminary data.</text>
</comment>
<comment type="catalytic activity">
    <reaction evidence="8 9">
        <text>CO + 2 oxidized [2Fe-2S]-[ferredoxin] + H2O = 2 reduced [2Fe-2S]-[ferredoxin] + CO2 + 2 H(+)</text>
        <dbReference type="Rhea" id="RHEA:21040"/>
        <dbReference type="Rhea" id="RHEA-COMP:10000"/>
        <dbReference type="Rhea" id="RHEA-COMP:10001"/>
        <dbReference type="ChEBI" id="CHEBI:15377"/>
        <dbReference type="ChEBI" id="CHEBI:15378"/>
        <dbReference type="ChEBI" id="CHEBI:16526"/>
        <dbReference type="ChEBI" id="CHEBI:17245"/>
        <dbReference type="ChEBI" id="CHEBI:33737"/>
        <dbReference type="ChEBI" id="CHEBI:33738"/>
        <dbReference type="EC" id="1.2.7.4"/>
    </reaction>
</comment>
<feature type="binding site" evidence="10">
    <location>
        <position position="274"/>
    </location>
    <ligand>
        <name>[Ni-4Fe-4S] cluster</name>
        <dbReference type="ChEBI" id="CHEBI:47739"/>
    </ligand>
</feature>
<proteinExistence type="predicted"/>
<dbReference type="SUPFAM" id="SSF56821">
    <property type="entry name" value="Prismane protein-like"/>
    <property type="match status" value="1"/>
</dbReference>
<evidence type="ECO:0000256" key="1">
    <source>
        <dbReference type="ARBA" id="ARBA00001966"/>
    </source>
</evidence>
<accession>A0A5D0MIA2</accession>
<dbReference type="Pfam" id="PF03063">
    <property type="entry name" value="Prismane"/>
    <property type="match status" value="1"/>
</dbReference>
<dbReference type="Proteomes" id="UP000323337">
    <property type="component" value="Unassembled WGS sequence"/>
</dbReference>
<organism evidence="11 12">
    <name type="scientific">Flexistipes sinusarabici</name>
    <dbReference type="NCBI Taxonomy" id="2352"/>
    <lineage>
        <taxon>Bacteria</taxon>
        <taxon>Pseudomonadati</taxon>
        <taxon>Deferribacterota</taxon>
        <taxon>Deferribacteres</taxon>
        <taxon>Deferribacterales</taxon>
        <taxon>Flexistipitaceae</taxon>
        <taxon>Flexistipes</taxon>
    </lineage>
</organism>
<feature type="binding site" evidence="10">
    <location>
        <position position="38"/>
    </location>
    <ligand>
        <name>[4Fe-4S] cluster</name>
        <dbReference type="ChEBI" id="CHEBI:49883"/>
        <label>1</label>
        <note>ligand shared between dimeric partners</note>
    </ligand>
</feature>
<keyword evidence="5 9" id="KW-0560">Oxidoreductase</keyword>
<dbReference type="EC" id="1.2.7.4" evidence="9"/>
<feature type="binding site" evidence="10">
    <location>
        <position position="310"/>
    </location>
    <ligand>
        <name>[Ni-4Fe-4S] cluster</name>
        <dbReference type="ChEBI" id="CHEBI:47739"/>
    </ligand>
</feature>
<dbReference type="InterPro" id="IPR010047">
    <property type="entry name" value="CODH"/>
</dbReference>
<dbReference type="EMBL" id="VSIV01000283">
    <property type="protein sequence ID" value="TYB32706.1"/>
    <property type="molecule type" value="Genomic_DNA"/>
</dbReference>
<dbReference type="NCBIfam" id="TIGR01702">
    <property type="entry name" value="CO_DH_cata"/>
    <property type="match status" value="1"/>
</dbReference>
<dbReference type="Gene3D" id="3.40.50.2030">
    <property type="match status" value="2"/>
</dbReference>
<dbReference type="RefSeq" id="WP_303701779.1">
    <property type="nucleotide sequence ID" value="NZ_VSIV01000283.1"/>
</dbReference>
<evidence type="ECO:0000256" key="2">
    <source>
        <dbReference type="ARBA" id="ARBA00022485"/>
    </source>
</evidence>
<evidence type="ECO:0000313" key="11">
    <source>
        <dbReference type="EMBL" id="TYB32706.1"/>
    </source>
</evidence>
<keyword evidence="2 9" id="KW-0004">4Fe-4S</keyword>
<evidence type="ECO:0000256" key="4">
    <source>
        <dbReference type="ARBA" id="ARBA00022723"/>
    </source>
</evidence>